<dbReference type="InterPro" id="IPR019198">
    <property type="entry name" value="Beta_propeller_containing"/>
</dbReference>
<protein>
    <submittedName>
        <fullName evidence="3">Beta-propeller domain-containing protein</fullName>
    </submittedName>
</protein>
<gene>
    <name evidence="3" type="ORF">R6U77_03090</name>
</gene>
<proteinExistence type="predicted"/>
<feature type="region of interest" description="Disordered" evidence="1">
    <location>
        <begin position="155"/>
        <end position="177"/>
    </location>
</feature>
<feature type="signal peptide" evidence="2">
    <location>
        <begin position="1"/>
        <end position="24"/>
    </location>
</feature>
<name>A0ABZ0RWU4_9BACI</name>
<keyword evidence="4" id="KW-1185">Reference proteome</keyword>
<evidence type="ECO:0000313" key="4">
    <source>
        <dbReference type="Proteomes" id="UP001322664"/>
    </source>
</evidence>
<organism evidence="3 4">
    <name type="scientific">Lysinibacillus louembei</name>
    <dbReference type="NCBI Taxonomy" id="1470088"/>
    <lineage>
        <taxon>Bacteria</taxon>
        <taxon>Bacillati</taxon>
        <taxon>Bacillota</taxon>
        <taxon>Bacilli</taxon>
        <taxon>Bacillales</taxon>
        <taxon>Bacillaceae</taxon>
        <taxon>Lysinibacillus</taxon>
    </lineage>
</organism>
<dbReference type="Pfam" id="PF09826">
    <property type="entry name" value="Beta_propel"/>
    <property type="match status" value="1"/>
</dbReference>
<evidence type="ECO:0000256" key="1">
    <source>
        <dbReference type="SAM" id="MobiDB-lite"/>
    </source>
</evidence>
<sequence length="714" mass="79545">MVKKRTMVTIFVAAIMFIASTVLFENKTLANSATTVLEGQPFYAELAKGIEAASLTNGKVYVTNAAGKKVEATLTLNETGDAIIVWGLNQGEYTLHVEKGAYKKLSLNHQKKAIKFNVVKAVKQIKSTKDLVTYFETVINNQSFTRNGVTEEMEMSDAAVGNEASSNKSADHSTTNNQVEGIEEGDIVVTDGRYIYAIVENELVITDAKNPKNMKVVAKKAFKENQYLSTLILHDSLLIVAYNSYEERPLPGKDYMQTVSLSKFAFFDVEDAANPKLIREIGQEGHMAGIRKQGDVLYMVTNSTPDFWLLREGVDVELRPYTYDSNVQNTSQPMPIEKISIFPGNTEPNYTTLSAIDLKNLAKNEVKTESYLGSGSQLYMSPKAIYVTAPKYDFVSPAATGAKRMVTDMMIMPATSNTQIYKFDVNGTAIKLAAQAEVKGTPLNQFSMDEYEGHFRIATTEGFAWGRNADSKNHLFILNSELKQVGALTDLARGERIFSARFMGDKAYLVTFKEVDPLFVIDVANPAQPKVLGELKIPGFSNYLHPLDDKHLIGIGYDTEVRINEYSKEPFVVTKGMKLALFDVSDLANPKEKAAVIIGGRGTYSDVQYDHKALLRHIEKGYYGFPVTLYEEKNVNEMLYKGTGSQVYEVTTNGIKLKADLIEPAQSSQMYEEWDKAVRRLIYIDDALYTISQSGIVSYDLNTFKKLNTVNFAK</sequence>
<evidence type="ECO:0000256" key="2">
    <source>
        <dbReference type="SAM" id="SignalP"/>
    </source>
</evidence>
<evidence type="ECO:0000313" key="3">
    <source>
        <dbReference type="EMBL" id="WPK12702.1"/>
    </source>
</evidence>
<reference evidence="3 4" key="1">
    <citation type="submission" date="2023-09" db="EMBL/GenBank/DDBJ databases">
        <authorList>
            <person name="Page C.A."/>
            <person name="Perez-Diaz I.M."/>
        </authorList>
    </citation>
    <scope>NUCLEOTIDE SEQUENCE [LARGE SCALE GENOMIC DNA]</scope>
    <source>
        <strain evidence="3 4">Ll15</strain>
    </source>
</reference>
<dbReference type="Proteomes" id="UP001322664">
    <property type="component" value="Chromosome"/>
</dbReference>
<feature type="compositionally biased region" description="Polar residues" evidence="1">
    <location>
        <begin position="163"/>
        <end position="177"/>
    </location>
</feature>
<dbReference type="EMBL" id="CP137624">
    <property type="protein sequence ID" value="WPK12702.1"/>
    <property type="molecule type" value="Genomic_DNA"/>
</dbReference>
<feature type="chain" id="PRO_5045859774" evidence="2">
    <location>
        <begin position="25"/>
        <end position="714"/>
    </location>
</feature>
<keyword evidence="2" id="KW-0732">Signal</keyword>
<accession>A0ABZ0RWU4</accession>
<dbReference type="RefSeq" id="WP_319837396.1">
    <property type="nucleotide sequence ID" value="NZ_CP137624.1"/>
</dbReference>